<comment type="subcellular location">
    <subcellularLocation>
        <location evidence="1">Membrane</location>
    </subcellularLocation>
</comment>
<dbReference type="SUPFAM" id="SSF56601">
    <property type="entry name" value="beta-lactamase/transpeptidase-like"/>
    <property type="match status" value="1"/>
</dbReference>
<gene>
    <name evidence="6" type="ordered locus">Paes_2269</name>
</gene>
<dbReference type="GO" id="GO:0008658">
    <property type="term" value="F:penicillin binding"/>
    <property type="evidence" value="ECO:0007669"/>
    <property type="project" value="InterPro"/>
</dbReference>
<evidence type="ECO:0000259" key="5">
    <source>
        <dbReference type="PROSITE" id="PS51178"/>
    </source>
</evidence>
<dbReference type="SUPFAM" id="SSF54184">
    <property type="entry name" value="Penicillin-binding protein 2x (pbp-2x), c-terminal domain"/>
    <property type="match status" value="1"/>
</dbReference>
<dbReference type="AlphaFoldDB" id="B4S6R5"/>
<feature type="transmembrane region" description="Helical" evidence="4">
    <location>
        <begin position="21"/>
        <end position="44"/>
    </location>
</feature>
<dbReference type="HOGENOM" id="CLU_009289_6_4_10"/>
<dbReference type="Gene3D" id="3.30.450.330">
    <property type="match status" value="1"/>
</dbReference>
<dbReference type="Pfam" id="PF00905">
    <property type="entry name" value="Transpeptidase"/>
    <property type="match status" value="1"/>
</dbReference>
<dbReference type="STRING" id="290512.Paes_2269"/>
<protein>
    <submittedName>
        <fullName evidence="6">Peptidoglycan glycosyltransferase</fullName>
        <ecNumber evidence="6">2.4.1.129</ecNumber>
    </submittedName>
</protein>
<keyword evidence="3 4" id="KW-0472">Membrane</keyword>
<dbReference type="SMART" id="SM00740">
    <property type="entry name" value="PASTA"/>
    <property type="match status" value="1"/>
</dbReference>
<organism evidence="6 7">
    <name type="scientific">Prosthecochloris aestuarii (strain DSM 271 / SK 413)</name>
    <dbReference type="NCBI Taxonomy" id="290512"/>
    <lineage>
        <taxon>Bacteria</taxon>
        <taxon>Pseudomonadati</taxon>
        <taxon>Chlorobiota</taxon>
        <taxon>Chlorobiia</taxon>
        <taxon>Chlorobiales</taxon>
        <taxon>Chlorobiaceae</taxon>
        <taxon>Prosthecochloris</taxon>
    </lineage>
</organism>
<keyword evidence="4" id="KW-0812">Transmembrane</keyword>
<dbReference type="GO" id="GO:0071555">
    <property type="term" value="P:cell wall organization"/>
    <property type="evidence" value="ECO:0007669"/>
    <property type="project" value="TreeGrafter"/>
</dbReference>
<dbReference type="InterPro" id="IPR001460">
    <property type="entry name" value="PCN-bd_Tpept"/>
</dbReference>
<reference evidence="6" key="1">
    <citation type="submission" date="2008-06" db="EMBL/GenBank/DDBJ databases">
        <title>Complete sequence of chromosome of Prosthecochloris aestuarii DSM 271.</title>
        <authorList>
            <consortium name="US DOE Joint Genome Institute"/>
            <person name="Lucas S."/>
            <person name="Copeland A."/>
            <person name="Lapidus A."/>
            <person name="Glavina del Rio T."/>
            <person name="Dalin E."/>
            <person name="Tice H."/>
            <person name="Bruce D."/>
            <person name="Goodwin L."/>
            <person name="Pitluck S."/>
            <person name="Schmutz J."/>
            <person name="Larimer F."/>
            <person name="Land M."/>
            <person name="Hauser L."/>
            <person name="Kyrpides N."/>
            <person name="Anderson I."/>
            <person name="Liu Z."/>
            <person name="Li T."/>
            <person name="Zhao F."/>
            <person name="Overmann J."/>
            <person name="Bryant D.A."/>
            <person name="Richardson P."/>
        </authorList>
    </citation>
    <scope>NUCLEOTIDE SEQUENCE [LARGE SCALE GENOMIC DNA]</scope>
    <source>
        <strain evidence="6">DSM 271</strain>
    </source>
</reference>
<dbReference type="eggNOG" id="COG0768">
    <property type="taxonomic scope" value="Bacteria"/>
</dbReference>
<dbReference type="EC" id="2.4.1.129" evidence="6"/>
<sequence length="680" mass="75022">MKIHNIGHRQSPSARSGGKEFGMRLGILSLGYALFFVAIVLRLLNIQVIDVKKYKNKASRQYQRDVVEQAKRGVVMDRNGHLLAQSVQTISFYADPWLVANTEVKVGRKKVAVDKTPDVARLFAQRFGKSREHYMRILRNGQKQKRRFIWLERSVPVEHARELMETAMTGIDFKKEQYRYYLNLAPQVVGLVNTDNKGISGLEIKYDHELRGRDGMKIFQRSATGTRFLAADADQVSAKEGLSLQLTLDADMQSIVESEIASAAKEFNASAAVGIVMDVKTGAILAMANYPTFDMNNRKGFRESDARNRAIIDAFDPGSTFKIVMASAAREVLHRAAEDSVDAHNGVFHIYNRTIRDHEKFERCTFRDAMVHSSNIVAAKTAMELGEKTFYDYVRRFGFGEQTGIGLVGESEGIVRPLKQWNKTTLPWMGYGYSVTTTPLQILQAYAAIANDGVLMKPYIVERLVDADGNAVSEFKPEKVRNVVSAETARYIRKEYLQPIVEEGTGVAAAVKGVTVGGKTGTAQKLSNGNYNRGPRSYIASFVGFFPVDEPRIAAIIVVDEPQSAYYASTVAAPSFARICTRMIACSEDLKADLGMTAPEAVVLAASKSVAVPLLTGLKARDAEKLLIWNGLDISMNGDREGVVVEQDIAAGSMVEPGSRVRVGLSAQENQDPGSKSSVM</sequence>
<proteinExistence type="predicted"/>
<dbReference type="InterPro" id="IPR050515">
    <property type="entry name" value="Beta-lactam/transpept"/>
</dbReference>
<dbReference type="PROSITE" id="PS51178">
    <property type="entry name" value="PASTA"/>
    <property type="match status" value="1"/>
</dbReference>
<dbReference type="RefSeq" id="WP_012506800.1">
    <property type="nucleotide sequence ID" value="NC_011059.1"/>
</dbReference>
<dbReference type="Gene3D" id="3.30.10.20">
    <property type="match status" value="1"/>
</dbReference>
<keyword evidence="2" id="KW-0645">Protease</keyword>
<dbReference type="PANTHER" id="PTHR30627">
    <property type="entry name" value="PEPTIDOGLYCAN D,D-TRANSPEPTIDASE"/>
    <property type="match status" value="1"/>
</dbReference>
<keyword evidence="4" id="KW-1133">Transmembrane helix</keyword>
<dbReference type="Pfam" id="PF03793">
    <property type="entry name" value="PASTA"/>
    <property type="match status" value="1"/>
</dbReference>
<evidence type="ECO:0000256" key="3">
    <source>
        <dbReference type="ARBA" id="ARBA00023136"/>
    </source>
</evidence>
<evidence type="ECO:0000256" key="1">
    <source>
        <dbReference type="ARBA" id="ARBA00004370"/>
    </source>
</evidence>
<evidence type="ECO:0000313" key="7">
    <source>
        <dbReference type="Proteomes" id="UP000002725"/>
    </source>
</evidence>
<dbReference type="Gene3D" id="3.40.710.10">
    <property type="entry name" value="DD-peptidase/beta-lactamase superfamily"/>
    <property type="match status" value="1"/>
</dbReference>
<dbReference type="KEGG" id="paa:Paes_2269"/>
<dbReference type="InterPro" id="IPR012338">
    <property type="entry name" value="Beta-lactam/transpept-like"/>
</dbReference>
<dbReference type="GO" id="GO:0016757">
    <property type="term" value="F:glycosyltransferase activity"/>
    <property type="evidence" value="ECO:0007669"/>
    <property type="project" value="UniProtKB-KW"/>
</dbReference>
<keyword evidence="2" id="KW-0378">Hydrolase</keyword>
<evidence type="ECO:0000313" key="6">
    <source>
        <dbReference type="EMBL" id="ACF47270.1"/>
    </source>
</evidence>
<keyword evidence="7" id="KW-1185">Reference proteome</keyword>
<name>B4S6R5_PROA2</name>
<feature type="domain" description="PASTA" evidence="5">
    <location>
        <begin position="606"/>
        <end position="667"/>
    </location>
</feature>
<dbReference type="InterPro" id="IPR005311">
    <property type="entry name" value="PBP_dimer"/>
</dbReference>
<dbReference type="GO" id="GO:0004180">
    <property type="term" value="F:carboxypeptidase activity"/>
    <property type="evidence" value="ECO:0007669"/>
    <property type="project" value="UniProtKB-KW"/>
</dbReference>
<keyword evidence="6" id="KW-0808">Transferase</keyword>
<dbReference type="GO" id="GO:0005886">
    <property type="term" value="C:plasma membrane"/>
    <property type="evidence" value="ECO:0007669"/>
    <property type="project" value="TreeGrafter"/>
</dbReference>
<keyword evidence="2" id="KW-0121">Carboxypeptidase</keyword>
<dbReference type="Pfam" id="PF03717">
    <property type="entry name" value="PBP_dimer"/>
    <property type="match status" value="1"/>
</dbReference>
<dbReference type="InterPro" id="IPR005543">
    <property type="entry name" value="PASTA_dom"/>
</dbReference>
<evidence type="ECO:0000256" key="4">
    <source>
        <dbReference type="SAM" id="Phobius"/>
    </source>
</evidence>
<dbReference type="Gene3D" id="3.90.1310.10">
    <property type="entry name" value="Penicillin-binding protein 2a (Domain 2)"/>
    <property type="match status" value="1"/>
</dbReference>
<evidence type="ECO:0000256" key="2">
    <source>
        <dbReference type="ARBA" id="ARBA00022645"/>
    </source>
</evidence>
<dbReference type="EMBL" id="CP001108">
    <property type="protein sequence ID" value="ACF47270.1"/>
    <property type="molecule type" value="Genomic_DNA"/>
</dbReference>
<accession>B4S6R5</accession>
<dbReference type="PANTHER" id="PTHR30627:SF1">
    <property type="entry name" value="PEPTIDOGLYCAN D,D-TRANSPEPTIDASE FTSI"/>
    <property type="match status" value="1"/>
</dbReference>
<dbReference type="InterPro" id="IPR036138">
    <property type="entry name" value="PBP_dimer_sf"/>
</dbReference>
<dbReference type="CDD" id="cd06575">
    <property type="entry name" value="PASTA_Pbp2x-like_2"/>
    <property type="match status" value="1"/>
</dbReference>
<dbReference type="Proteomes" id="UP000002725">
    <property type="component" value="Chromosome"/>
</dbReference>
<keyword evidence="6" id="KW-0328">Glycosyltransferase</keyword>
<dbReference type="SUPFAM" id="SSF56519">
    <property type="entry name" value="Penicillin binding protein dimerisation domain"/>
    <property type="match status" value="1"/>
</dbReference>